<evidence type="ECO:0008006" key="5">
    <source>
        <dbReference type="Google" id="ProtNLM"/>
    </source>
</evidence>
<accession>A0ABU6VV47</accession>
<dbReference type="InterPro" id="IPR050592">
    <property type="entry name" value="GDSL_lipolytic_enzyme"/>
</dbReference>
<keyword evidence="2" id="KW-0732">Signal</keyword>
<dbReference type="InterPro" id="IPR035669">
    <property type="entry name" value="SGNH_plant_lipase-like"/>
</dbReference>
<keyword evidence="4" id="KW-1185">Reference proteome</keyword>
<evidence type="ECO:0000313" key="4">
    <source>
        <dbReference type="Proteomes" id="UP001341840"/>
    </source>
</evidence>
<comment type="similarity">
    <text evidence="1">Belongs to the 'GDSL' lipolytic enzyme family.</text>
</comment>
<reference evidence="3 4" key="1">
    <citation type="journal article" date="2023" name="Plants (Basel)">
        <title>Bridging the Gap: Combining Genomics and Transcriptomics Approaches to Understand Stylosanthes scabra, an Orphan Legume from the Brazilian Caatinga.</title>
        <authorList>
            <person name="Ferreira-Neto J.R.C."/>
            <person name="da Silva M.D."/>
            <person name="Binneck E."/>
            <person name="de Melo N.F."/>
            <person name="da Silva R.H."/>
            <person name="de Melo A.L.T.M."/>
            <person name="Pandolfi V."/>
            <person name="Bustamante F.O."/>
            <person name="Brasileiro-Vidal A.C."/>
            <person name="Benko-Iseppon A.M."/>
        </authorList>
    </citation>
    <scope>NUCLEOTIDE SEQUENCE [LARGE SCALE GENOMIC DNA]</scope>
    <source>
        <tissue evidence="3">Leaves</tissue>
    </source>
</reference>
<organism evidence="3 4">
    <name type="scientific">Stylosanthes scabra</name>
    <dbReference type="NCBI Taxonomy" id="79078"/>
    <lineage>
        <taxon>Eukaryota</taxon>
        <taxon>Viridiplantae</taxon>
        <taxon>Streptophyta</taxon>
        <taxon>Embryophyta</taxon>
        <taxon>Tracheophyta</taxon>
        <taxon>Spermatophyta</taxon>
        <taxon>Magnoliopsida</taxon>
        <taxon>eudicotyledons</taxon>
        <taxon>Gunneridae</taxon>
        <taxon>Pentapetalae</taxon>
        <taxon>rosids</taxon>
        <taxon>fabids</taxon>
        <taxon>Fabales</taxon>
        <taxon>Fabaceae</taxon>
        <taxon>Papilionoideae</taxon>
        <taxon>50 kb inversion clade</taxon>
        <taxon>dalbergioids sensu lato</taxon>
        <taxon>Dalbergieae</taxon>
        <taxon>Pterocarpus clade</taxon>
        <taxon>Stylosanthes</taxon>
    </lineage>
</organism>
<comment type="caution">
    <text evidence="3">The sequence shown here is derived from an EMBL/GenBank/DDBJ whole genome shotgun (WGS) entry which is preliminary data.</text>
</comment>
<feature type="chain" id="PRO_5045451854" description="GDSL esterase/lipase" evidence="2">
    <location>
        <begin position="32"/>
        <end position="360"/>
    </location>
</feature>
<dbReference type="CDD" id="cd01837">
    <property type="entry name" value="SGNH_plant_lipase_like"/>
    <property type="match status" value="1"/>
</dbReference>
<protein>
    <recommendedName>
        <fullName evidence="5">GDSL esterase/lipase</fullName>
    </recommendedName>
</protein>
<dbReference type="PANTHER" id="PTHR45642">
    <property type="entry name" value="GDSL ESTERASE/LIPASE EXL3"/>
    <property type="match status" value="1"/>
</dbReference>
<dbReference type="EMBL" id="JASCZI010152980">
    <property type="protein sequence ID" value="MED6176909.1"/>
    <property type="molecule type" value="Genomic_DNA"/>
</dbReference>
<evidence type="ECO:0000256" key="1">
    <source>
        <dbReference type="ARBA" id="ARBA00008668"/>
    </source>
</evidence>
<evidence type="ECO:0000313" key="3">
    <source>
        <dbReference type="EMBL" id="MED6176909.1"/>
    </source>
</evidence>
<dbReference type="InterPro" id="IPR001087">
    <property type="entry name" value="GDSL"/>
</dbReference>
<feature type="signal peptide" evidence="2">
    <location>
        <begin position="1"/>
        <end position="31"/>
    </location>
</feature>
<dbReference type="PANTHER" id="PTHR45642:SF32">
    <property type="entry name" value="GDSL-LIKE LIPASE_ACYLHYDROLASE"/>
    <property type="match status" value="1"/>
</dbReference>
<proteinExistence type="inferred from homology"/>
<dbReference type="Pfam" id="PF00657">
    <property type="entry name" value="Lipase_GDSL"/>
    <property type="match status" value="1"/>
</dbReference>
<name>A0ABU6VV47_9FABA</name>
<evidence type="ECO:0000256" key="2">
    <source>
        <dbReference type="SAM" id="SignalP"/>
    </source>
</evidence>
<sequence>MEAHKNMMFIMITLWIHELLLLMMMTTNAAAAGNNNNNNVPAIIVFGDSSVDAGNNNFIPTIARSNFEPYGRDFEGGIATGRFSNGRIPTDFISEAFGLKQYVPPYLDPKYNISDFATGVCFASAATGYDNATSDVLSVIPLWKQLDYYKEYQQKLIKYVGEAKAHEIISESLYIISLGTNDFLENYYTMPGGRDTQYTPQQYQNFLASIAENFIRNLYAAGGRKISLGGLPPMGCLPLERTTNIMGGNDCVARYNNVALEFNDKLRNLTVKLNKELPGIRLVFSNPYYILMYLIKKPSLFVACCGTGMFEMGYACSRGDRFSCSDATKYVFWDAFHPTERTNSIVADYVVKHVLNQFLK</sequence>
<dbReference type="SUPFAM" id="SSF52266">
    <property type="entry name" value="SGNH hydrolase"/>
    <property type="match status" value="1"/>
</dbReference>
<dbReference type="Proteomes" id="UP001341840">
    <property type="component" value="Unassembled WGS sequence"/>
</dbReference>
<dbReference type="Gene3D" id="3.40.50.1110">
    <property type="entry name" value="SGNH hydrolase"/>
    <property type="match status" value="1"/>
</dbReference>
<dbReference type="InterPro" id="IPR036514">
    <property type="entry name" value="SGNH_hydro_sf"/>
</dbReference>
<gene>
    <name evidence="3" type="ORF">PIB30_092874</name>
</gene>